<keyword evidence="1" id="KW-0812">Transmembrane</keyword>
<dbReference type="OrthoDB" id="143774at2"/>
<keyword evidence="1" id="KW-0472">Membrane</keyword>
<accession>A0A428MIX0</accession>
<keyword evidence="1" id="KW-1133">Transmembrane helix</keyword>
<protein>
    <recommendedName>
        <fullName evidence="5">Glycosyl hydrolase family 18 (Putative chitinase)</fullName>
    </recommendedName>
</protein>
<keyword evidence="4" id="KW-1185">Reference proteome</keyword>
<gene>
    <name evidence="3" type="ORF">EDE15_2335</name>
</gene>
<dbReference type="RefSeq" id="WP_125485375.1">
    <property type="nucleotide sequence ID" value="NZ_RSDW01000001.1"/>
</dbReference>
<evidence type="ECO:0000256" key="2">
    <source>
        <dbReference type="SAM" id="SignalP"/>
    </source>
</evidence>
<organism evidence="3 4">
    <name type="scientific">Edaphobacter aggregans</name>
    <dbReference type="NCBI Taxonomy" id="570835"/>
    <lineage>
        <taxon>Bacteria</taxon>
        <taxon>Pseudomonadati</taxon>
        <taxon>Acidobacteriota</taxon>
        <taxon>Terriglobia</taxon>
        <taxon>Terriglobales</taxon>
        <taxon>Acidobacteriaceae</taxon>
        <taxon>Edaphobacter</taxon>
    </lineage>
</organism>
<feature type="signal peptide" evidence="2">
    <location>
        <begin position="1"/>
        <end position="21"/>
    </location>
</feature>
<comment type="caution">
    <text evidence="3">The sequence shown here is derived from an EMBL/GenBank/DDBJ whole genome shotgun (WGS) entry which is preliminary data.</text>
</comment>
<dbReference type="AlphaFoldDB" id="A0A428MIX0"/>
<dbReference type="Proteomes" id="UP000269669">
    <property type="component" value="Unassembled WGS sequence"/>
</dbReference>
<evidence type="ECO:0000256" key="1">
    <source>
        <dbReference type="SAM" id="Phobius"/>
    </source>
</evidence>
<dbReference type="EMBL" id="RSDW01000001">
    <property type="protein sequence ID" value="RSL16810.1"/>
    <property type="molecule type" value="Genomic_DNA"/>
</dbReference>
<proteinExistence type="predicted"/>
<keyword evidence="2" id="KW-0732">Signal</keyword>
<evidence type="ECO:0000313" key="4">
    <source>
        <dbReference type="Proteomes" id="UP000269669"/>
    </source>
</evidence>
<feature type="transmembrane region" description="Helical" evidence="1">
    <location>
        <begin position="349"/>
        <end position="367"/>
    </location>
</feature>
<evidence type="ECO:0000313" key="3">
    <source>
        <dbReference type="EMBL" id="RSL16810.1"/>
    </source>
</evidence>
<sequence length="378" mass="42171">MASWLSLAAIAILSISIGGFAPGPGNASPGDIRISGENRDGPAHLVFACDGSTTELETLFSQPDVISDLKALNAGIALALPDLSPDRARIVRQLNDAGIPVTAWLALPPEQGYYLNASNTPEAAARFADFLTWTNTYSLRWAGVGLDIEPNIQEFAALRNSKSRLAWTLITRYFDIDRVRRARESYASLIREIQAHGYPVETYQFPFIADARRVHSTLLERLAGIVDVRGDREVLMIYTSFNKRLDSALIWVYGPEAQAIAVGVTSGSDAAPRFAPLNWEEFSRDLIVASHFTHVVGIYNLAGCVHHGFLPRLRTMNWDQSVDISAESIRKATQLRARIQRVIWLTSHLPYFAVAILIAIIWTLAWWRRKRFQQSPRT</sequence>
<reference evidence="3 4" key="1">
    <citation type="submission" date="2018-12" db="EMBL/GenBank/DDBJ databases">
        <title>Sequencing of bacterial isolates from soil warming experiment in Harvard Forest, Massachusetts, USA.</title>
        <authorList>
            <person name="Deangelis K."/>
        </authorList>
    </citation>
    <scope>NUCLEOTIDE SEQUENCE [LARGE SCALE GENOMIC DNA]</scope>
    <source>
        <strain evidence="3 4">EB153</strain>
    </source>
</reference>
<feature type="chain" id="PRO_5019021931" description="Glycosyl hydrolase family 18 (Putative chitinase)" evidence="2">
    <location>
        <begin position="22"/>
        <end position="378"/>
    </location>
</feature>
<evidence type="ECO:0008006" key="5">
    <source>
        <dbReference type="Google" id="ProtNLM"/>
    </source>
</evidence>
<name>A0A428MIX0_9BACT</name>